<dbReference type="EMBL" id="SNRW01015073">
    <property type="protein sequence ID" value="KAA6370774.1"/>
    <property type="molecule type" value="Genomic_DNA"/>
</dbReference>
<organism evidence="2 3">
    <name type="scientific">Streblomastix strix</name>
    <dbReference type="NCBI Taxonomy" id="222440"/>
    <lineage>
        <taxon>Eukaryota</taxon>
        <taxon>Metamonada</taxon>
        <taxon>Preaxostyla</taxon>
        <taxon>Oxymonadida</taxon>
        <taxon>Streblomastigidae</taxon>
        <taxon>Streblomastix</taxon>
    </lineage>
</organism>
<comment type="caution">
    <text evidence="2">The sequence shown here is derived from an EMBL/GenBank/DDBJ whole genome shotgun (WGS) entry which is preliminary data.</text>
</comment>
<dbReference type="AlphaFoldDB" id="A0A5J4UKP6"/>
<gene>
    <name evidence="2" type="ORF">EZS28_033700</name>
</gene>
<evidence type="ECO:0008006" key="4">
    <source>
        <dbReference type="Google" id="ProtNLM"/>
    </source>
</evidence>
<dbReference type="OrthoDB" id="2329056at2759"/>
<feature type="coiled-coil region" evidence="1">
    <location>
        <begin position="192"/>
        <end position="254"/>
    </location>
</feature>
<sequence>MLETTNPRIRTLCGALVELVQQIGTESKQKVEWQILLSPLIQLLFNQDDGISEIGKQSLLKTVGKNPEALFGLVEIGLFDRSAEVLEITFPQQQTASQSSSSSLQNAQYQFSQTVVLNILEVIEKVIRSGSINEQKTAKFVSNLSRIKQLKLPKQIKSAIGAILFILQDDDDEEEDRKETSQLEKIPELIEQQKATLEVKQLEQKLRETEEQLYFTEEKLKNKDNQLIRTEERARNMEDGKNQSDQRIRELENTQYFQQQYNRGQIFAAQRNIDQIAELEDSYGRQSYVKLERVDGLLRKAIAIKDVHPVVVPLNKVMRDGIHRITVKFQKCYNQGSAFGAVGIVEASHRITCPCNTEKDNHNHHMLDYAGNGCVCFKGIGNKGNSNFKIGEPVTLELNMDKKTLHFFVNDMQQPFFVRGINDAVKFYGQIAQNNSSFTITLLEELNTPIAKHVTNEIALNW</sequence>
<reference evidence="2 3" key="1">
    <citation type="submission" date="2019-03" db="EMBL/GenBank/DDBJ databases">
        <title>Single cell metagenomics reveals metabolic interactions within the superorganism composed of flagellate Streblomastix strix and complex community of Bacteroidetes bacteria on its surface.</title>
        <authorList>
            <person name="Treitli S.C."/>
            <person name="Kolisko M."/>
            <person name="Husnik F."/>
            <person name="Keeling P."/>
            <person name="Hampl V."/>
        </authorList>
    </citation>
    <scope>NUCLEOTIDE SEQUENCE [LARGE SCALE GENOMIC DNA]</scope>
    <source>
        <strain evidence="2">ST1C</strain>
    </source>
</reference>
<evidence type="ECO:0000256" key="1">
    <source>
        <dbReference type="SAM" id="Coils"/>
    </source>
</evidence>
<dbReference type="Proteomes" id="UP000324800">
    <property type="component" value="Unassembled WGS sequence"/>
</dbReference>
<name>A0A5J4UKP6_9EUKA</name>
<keyword evidence="1" id="KW-0175">Coiled coil</keyword>
<evidence type="ECO:0000313" key="2">
    <source>
        <dbReference type="EMBL" id="KAA6370774.1"/>
    </source>
</evidence>
<proteinExistence type="predicted"/>
<evidence type="ECO:0000313" key="3">
    <source>
        <dbReference type="Proteomes" id="UP000324800"/>
    </source>
</evidence>
<dbReference type="InterPro" id="IPR043136">
    <property type="entry name" value="B30.2/SPRY_sf"/>
</dbReference>
<dbReference type="Gene3D" id="2.60.120.920">
    <property type="match status" value="1"/>
</dbReference>
<accession>A0A5J4UKP6</accession>
<protein>
    <recommendedName>
        <fullName evidence="4">SPRY domain-containing protein</fullName>
    </recommendedName>
</protein>